<evidence type="ECO:0000256" key="10">
    <source>
        <dbReference type="PIRSR" id="PIRSR601233-1"/>
    </source>
</evidence>
<keyword evidence="7 12" id="KW-0464">Manganese</keyword>
<keyword evidence="2 13" id="KW-0436">Ligase</keyword>
<organism evidence="14 15">
    <name type="scientific">Desulfonatronospira thiodismutans ASO3-1</name>
    <dbReference type="NCBI Taxonomy" id="555779"/>
    <lineage>
        <taxon>Bacteria</taxon>
        <taxon>Pseudomonadati</taxon>
        <taxon>Thermodesulfobacteriota</taxon>
        <taxon>Desulfovibrionia</taxon>
        <taxon>Desulfovibrionales</taxon>
        <taxon>Desulfonatronovibrionaceae</taxon>
        <taxon>Desulfonatronospira</taxon>
    </lineage>
</organism>
<evidence type="ECO:0000256" key="7">
    <source>
        <dbReference type="ARBA" id="ARBA00023211"/>
    </source>
</evidence>
<dbReference type="GO" id="GO:0005525">
    <property type="term" value="F:GTP binding"/>
    <property type="evidence" value="ECO:0007669"/>
    <property type="project" value="UniProtKB-KW"/>
</dbReference>
<sequence length="474" mass="51275">MQKPTRVSSYIHRLEPEGPMRVPGFIFADDELLADMEGDVFRQLANVATLPGIVHGALAMPDAHLGYGFPIGGVGAFDPHQGGIVSAGGVGFDIACGVRTLVTGIHKDRVLAERKTLADLLYQNVPAGLGTKKGLKISGRDMDRMLAQGGKWAVGRGYGTSSDLKKTEEGGTASGADPLAVSDKARKRLDRELGTLGSGNHYLEVQAIQEIFDDNAAQAFGLRKDDVVISIHCGSRGLGHQVATEYIRLMVQESARQKIRLPDRDLACAPIFSDTGQQYLGAMRAAINCALANRQILSHLARESFETVFPDARISMLYDVCHNTCREEDHEFQGRSIRLFVHRKGATRAFGPGHPDLPAEYVQVGQPVLIGGSMGTSSYIMAGTLEGMGISFGSACHGAGRVMSRKQAVKKYPGRQVIDHLQKMNIEVRSHSFKGLSEEAPEAYKDVSRVVEVSHNSSLARKVAKLKPMICIKG</sequence>
<feature type="binding site" evidence="12">
    <location>
        <position position="232"/>
    </location>
    <ligand>
        <name>Mn(2+)</name>
        <dbReference type="ChEBI" id="CHEBI:29035"/>
        <label>2</label>
    </ligand>
</feature>
<dbReference type="OrthoDB" id="9802323at2"/>
<dbReference type="InterPro" id="IPR001233">
    <property type="entry name" value="RtcB"/>
</dbReference>
<dbReference type="RefSeq" id="WP_008870544.1">
    <property type="nucleotide sequence ID" value="NZ_ACJN02000003.1"/>
</dbReference>
<dbReference type="Pfam" id="PF01139">
    <property type="entry name" value="RtcB"/>
    <property type="match status" value="1"/>
</dbReference>
<feature type="binding site" evidence="12">
    <location>
        <position position="93"/>
    </location>
    <ligand>
        <name>Mn(2+)</name>
        <dbReference type="ChEBI" id="CHEBI:29035"/>
        <label>1</label>
    </ligand>
</feature>
<dbReference type="FunFam" id="3.90.1860.10:FF:000001">
    <property type="entry name" value="tRNA-splicing ligase RtcB homolog"/>
    <property type="match status" value="1"/>
</dbReference>
<feature type="binding site" evidence="11">
    <location>
        <position position="378"/>
    </location>
    <ligand>
        <name>GMP</name>
        <dbReference type="ChEBI" id="CHEBI:58115"/>
    </ligand>
</feature>
<proteinExistence type="inferred from homology"/>
<keyword evidence="3 12" id="KW-0479">Metal-binding</keyword>
<dbReference type="InterPro" id="IPR036025">
    <property type="entry name" value="RtcB-like_sf"/>
</dbReference>
<evidence type="ECO:0000313" key="14">
    <source>
        <dbReference type="EMBL" id="EFI33186.1"/>
    </source>
</evidence>
<dbReference type="GO" id="GO:0046872">
    <property type="term" value="F:metal ion binding"/>
    <property type="evidence" value="ECO:0007669"/>
    <property type="project" value="UniProtKB-UniRule"/>
</dbReference>
<dbReference type="Proteomes" id="UP000005496">
    <property type="component" value="Unassembled WGS sequence"/>
</dbReference>
<comment type="cofactor">
    <cofactor evidence="12 13">
        <name>Mn(2+)</name>
        <dbReference type="ChEBI" id="CHEBI:29035"/>
    </cofactor>
    <text evidence="12 13">Binds 2 manganese ions per subunit.</text>
</comment>
<dbReference type="SUPFAM" id="SSF103365">
    <property type="entry name" value="Hypothetical protein PH1602"/>
    <property type="match status" value="1"/>
</dbReference>
<feature type="binding site" evidence="11">
    <location>
        <begin position="200"/>
        <end position="204"/>
    </location>
    <ligand>
        <name>GMP</name>
        <dbReference type="ChEBI" id="CHEBI:58115"/>
    </ligand>
</feature>
<dbReference type="eggNOG" id="COG1690">
    <property type="taxonomic scope" value="Bacteria"/>
</dbReference>
<accession>D6SR70</accession>
<evidence type="ECO:0000256" key="5">
    <source>
        <dbReference type="ARBA" id="ARBA00022800"/>
    </source>
</evidence>
<evidence type="ECO:0000256" key="1">
    <source>
        <dbReference type="ARBA" id="ARBA00008071"/>
    </source>
</evidence>
<dbReference type="EMBL" id="ACJN02000003">
    <property type="protein sequence ID" value="EFI33186.1"/>
    <property type="molecule type" value="Genomic_DNA"/>
</dbReference>
<evidence type="ECO:0000256" key="11">
    <source>
        <dbReference type="PIRSR" id="PIRSR601233-2"/>
    </source>
</evidence>
<gene>
    <name evidence="13" type="primary">rtcB</name>
    <name evidence="14" type="ORF">Dthio_PD0512</name>
</gene>
<dbReference type="GO" id="GO:0003972">
    <property type="term" value="F:RNA ligase (ATP) activity"/>
    <property type="evidence" value="ECO:0007669"/>
    <property type="project" value="TreeGrafter"/>
</dbReference>
<evidence type="ECO:0000256" key="3">
    <source>
        <dbReference type="ARBA" id="ARBA00022723"/>
    </source>
</evidence>
<evidence type="ECO:0000256" key="2">
    <source>
        <dbReference type="ARBA" id="ARBA00022598"/>
    </source>
</evidence>
<evidence type="ECO:0000256" key="12">
    <source>
        <dbReference type="PIRSR" id="PIRSR601233-3"/>
    </source>
</evidence>
<feature type="binding site" evidence="12">
    <location>
        <position position="201"/>
    </location>
    <ligand>
        <name>Mn(2+)</name>
        <dbReference type="ChEBI" id="CHEBI:29035"/>
        <label>1</label>
    </ligand>
</feature>
<protein>
    <recommendedName>
        <fullName evidence="13">tRNA-splicing ligase RtcB</fullName>
        <ecNumber evidence="13">6.5.1.-</ecNumber>
    </recommendedName>
</protein>
<dbReference type="PANTHER" id="PTHR11118:SF1">
    <property type="entry name" value="RNA-SPLICING LIGASE RTCB HOMOLOG"/>
    <property type="match status" value="1"/>
</dbReference>
<dbReference type="Gene3D" id="3.90.1860.10">
    <property type="entry name" value="tRNA-splicing ligase RtcB"/>
    <property type="match status" value="1"/>
</dbReference>
<feature type="binding site" evidence="11">
    <location>
        <begin position="371"/>
        <end position="374"/>
    </location>
    <ligand>
        <name>GMP</name>
        <dbReference type="ChEBI" id="CHEBI:58115"/>
    </ligand>
</feature>
<name>D6SR70_9BACT</name>
<feature type="binding site" evidence="12">
    <location>
        <position position="322"/>
    </location>
    <ligand>
        <name>Mn(2+)</name>
        <dbReference type="ChEBI" id="CHEBI:29035"/>
        <label>2</label>
    </ligand>
</feature>
<evidence type="ECO:0000256" key="8">
    <source>
        <dbReference type="ARBA" id="ARBA00047746"/>
    </source>
</evidence>
<keyword evidence="6 11" id="KW-0342">GTP-binding</keyword>
<dbReference type="EC" id="6.5.1.-" evidence="13"/>
<feature type="binding site" evidence="11">
    <location>
        <position position="473"/>
    </location>
    <ligand>
        <name>GMP</name>
        <dbReference type="ChEBI" id="CHEBI:58115"/>
    </ligand>
</feature>
<keyword evidence="4 11" id="KW-0547">Nucleotide-binding</keyword>
<comment type="catalytic activity">
    <reaction evidence="9">
        <text>a 3'-end 2',3'-cyclophospho-ribonucleotide-RNA + a 5'-end dephospho-ribonucleoside-RNA + GTP + H2O = a ribonucleotidyl-ribonucleotide-RNA + GMP + diphosphate + H(+)</text>
        <dbReference type="Rhea" id="RHEA:68080"/>
        <dbReference type="Rhea" id="RHEA-COMP:10464"/>
        <dbReference type="Rhea" id="RHEA-COMP:13936"/>
        <dbReference type="Rhea" id="RHEA-COMP:17355"/>
        <dbReference type="ChEBI" id="CHEBI:15377"/>
        <dbReference type="ChEBI" id="CHEBI:15378"/>
        <dbReference type="ChEBI" id="CHEBI:33019"/>
        <dbReference type="ChEBI" id="CHEBI:37565"/>
        <dbReference type="ChEBI" id="CHEBI:58115"/>
        <dbReference type="ChEBI" id="CHEBI:83064"/>
        <dbReference type="ChEBI" id="CHEBI:138284"/>
        <dbReference type="ChEBI" id="CHEBI:173118"/>
        <dbReference type="EC" id="6.5.1.8"/>
    </reaction>
</comment>
<dbReference type="GO" id="GO:0042245">
    <property type="term" value="P:RNA repair"/>
    <property type="evidence" value="ECO:0007669"/>
    <property type="project" value="UniProtKB-KW"/>
</dbReference>
<reference evidence="14" key="1">
    <citation type="submission" date="2010-05" db="EMBL/GenBank/DDBJ databases">
        <title>The draft genome of Desulfonatronospira thiodismutans ASO3-1.</title>
        <authorList>
            <consortium name="US DOE Joint Genome Institute (JGI-PGF)"/>
            <person name="Lucas S."/>
            <person name="Copeland A."/>
            <person name="Lapidus A."/>
            <person name="Cheng J.-F."/>
            <person name="Bruce D."/>
            <person name="Goodwin L."/>
            <person name="Pitluck S."/>
            <person name="Chertkov O."/>
            <person name="Brettin T."/>
            <person name="Detter J.C."/>
            <person name="Han C."/>
            <person name="Land M.L."/>
            <person name="Hauser L."/>
            <person name="Kyrpides N."/>
            <person name="Mikhailova N."/>
            <person name="Muyzer G."/>
            <person name="Woyke T."/>
        </authorList>
    </citation>
    <scope>NUCLEOTIDE SEQUENCE [LARGE SCALE GENOMIC DNA]</scope>
    <source>
        <strain evidence="14">ASO3-1</strain>
    </source>
</reference>
<comment type="catalytic activity">
    <reaction evidence="8">
        <text>a 3'-end 3'-phospho-ribonucleotide-RNA + a 5'-end dephospho-ribonucleoside-RNA + GTP = a ribonucleotidyl-ribonucleotide-RNA + GMP + diphosphate</text>
        <dbReference type="Rhea" id="RHEA:68076"/>
        <dbReference type="Rhea" id="RHEA-COMP:10463"/>
        <dbReference type="Rhea" id="RHEA-COMP:13936"/>
        <dbReference type="Rhea" id="RHEA-COMP:17355"/>
        <dbReference type="ChEBI" id="CHEBI:33019"/>
        <dbReference type="ChEBI" id="CHEBI:37565"/>
        <dbReference type="ChEBI" id="CHEBI:58115"/>
        <dbReference type="ChEBI" id="CHEBI:83062"/>
        <dbReference type="ChEBI" id="CHEBI:138284"/>
        <dbReference type="ChEBI" id="CHEBI:173118"/>
        <dbReference type="EC" id="6.5.1.8"/>
    </reaction>
</comment>
<comment type="similarity">
    <text evidence="1 13">Belongs to the RtcB family.</text>
</comment>
<evidence type="ECO:0000256" key="9">
    <source>
        <dbReference type="ARBA" id="ARBA00049514"/>
    </source>
</evidence>
<dbReference type="PANTHER" id="PTHR11118">
    <property type="entry name" value="RNA-SPLICING LIGASE RTCB HOMOLOG"/>
    <property type="match status" value="1"/>
</dbReference>
<dbReference type="GO" id="GO:0170057">
    <property type="term" value="F:RNA ligase (GTP) activity"/>
    <property type="evidence" value="ECO:0007669"/>
    <property type="project" value="UniProtKB-EC"/>
</dbReference>
<dbReference type="PROSITE" id="PS01288">
    <property type="entry name" value="UPF0027"/>
    <property type="match status" value="1"/>
</dbReference>
<feature type="binding site" evidence="11">
    <location>
        <begin position="322"/>
        <end position="323"/>
    </location>
    <ligand>
        <name>GMP</name>
        <dbReference type="ChEBI" id="CHEBI:58115"/>
    </ligand>
</feature>
<dbReference type="AlphaFoldDB" id="D6SR70"/>
<evidence type="ECO:0000256" key="6">
    <source>
        <dbReference type="ARBA" id="ARBA00023134"/>
    </source>
</evidence>
<comment type="subunit">
    <text evidence="13">Monomer.</text>
</comment>
<dbReference type="GO" id="GO:0006396">
    <property type="term" value="P:RNA processing"/>
    <property type="evidence" value="ECO:0007669"/>
    <property type="project" value="InterPro"/>
</dbReference>
<evidence type="ECO:0000313" key="15">
    <source>
        <dbReference type="Proteomes" id="UP000005496"/>
    </source>
</evidence>
<keyword evidence="5" id="KW-0692">RNA repair</keyword>
<evidence type="ECO:0000256" key="13">
    <source>
        <dbReference type="RuleBase" id="RU371113"/>
    </source>
</evidence>
<evidence type="ECO:0000256" key="4">
    <source>
        <dbReference type="ARBA" id="ARBA00022741"/>
    </source>
</evidence>
<feature type="binding site" evidence="11">
    <location>
        <begin position="397"/>
        <end position="400"/>
    </location>
    <ligand>
        <name>GMP</name>
        <dbReference type="ChEBI" id="CHEBI:58115"/>
    </ligand>
</feature>
<comment type="caution">
    <text evidence="14">The sequence shown here is derived from an EMBL/GenBank/DDBJ whole genome shotgun (WGS) entry which is preliminary data.</text>
</comment>
<feature type="active site" description="GMP-histidine intermediate" evidence="10">
    <location>
        <position position="397"/>
    </location>
</feature>
<keyword evidence="15" id="KW-1185">Reference proteome</keyword>